<evidence type="ECO:0000256" key="1">
    <source>
        <dbReference type="SAM" id="MobiDB-lite"/>
    </source>
</evidence>
<feature type="region of interest" description="Disordered" evidence="1">
    <location>
        <begin position="136"/>
        <end position="172"/>
    </location>
</feature>
<dbReference type="EMBL" id="JAWWNJ010000028">
    <property type="protein sequence ID" value="KAK7028626.1"/>
    <property type="molecule type" value="Genomic_DNA"/>
</dbReference>
<feature type="region of interest" description="Disordered" evidence="1">
    <location>
        <begin position="1"/>
        <end position="39"/>
    </location>
</feature>
<dbReference type="AlphaFoldDB" id="A0AAW0BPY1"/>
<proteinExistence type="predicted"/>
<feature type="compositionally biased region" description="Basic and acidic residues" evidence="1">
    <location>
        <begin position="220"/>
        <end position="229"/>
    </location>
</feature>
<comment type="caution">
    <text evidence="2">The sequence shown here is derived from an EMBL/GenBank/DDBJ whole genome shotgun (WGS) entry which is preliminary data.</text>
</comment>
<reference evidence="2 3" key="1">
    <citation type="journal article" date="2024" name="J Genomics">
        <title>Draft genome sequencing and assembly of Favolaschia claudopus CIRM-BRFM 2984 isolated from oak limbs.</title>
        <authorList>
            <person name="Navarro D."/>
            <person name="Drula E."/>
            <person name="Chaduli D."/>
            <person name="Cazenave R."/>
            <person name="Ahrendt S."/>
            <person name="Wang J."/>
            <person name="Lipzen A."/>
            <person name="Daum C."/>
            <person name="Barry K."/>
            <person name="Grigoriev I.V."/>
            <person name="Favel A."/>
            <person name="Rosso M.N."/>
            <person name="Martin F."/>
        </authorList>
    </citation>
    <scope>NUCLEOTIDE SEQUENCE [LARGE SCALE GENOMIC DNA]</scope>
    <source>
        <strain evidence="2 3">CIRM-BRFM 2984</strain>
    </source>
</reference>
<feature type="compositionally biased region" description="Low complexity" evidence="1">
    <location>
        <begin position="136"/>
        <end position="145"/>
    </location>
</feature>
<feature type="region of interest" description="Disordered" evidence="1">
    <location>
        <begin position="424"/>
        <end position="467"/>
    </location>
</feature>
<protein>
    <submittedName>
        <fullName evidence="2">Uncharacterized protein</fullName>
    </submittedName>
</protein>
<feature type="compositionally biased region" description="Basic and acidic residues" evidence="1">
    <location>
        <begin position="151"/>
        <end position="166"/>
    </location>
</feature>
<keyword evidence="3" id="KW-1185">Reference proteome</keyword>
<dbReference type="Proteomes" id="UP001362999">
    <property type="component" value="Unassembled WGS sequence"/>
</dbReference>
<accession>A0AAW0BPY1</accession>
<evidence type="ECO:0000313" key="2">
    <source>
        <dbReference type="EMBL" id="KAK7028626.1"/>
    </source>
</evidence>
<organism evidence="2 3">
    <name type="scientific">Favolaschia claudopus</name>
    <dbReference type="NCBI Taxonomy" id="2862362"/>
    <lineage>
        <taxon>Eukaryota</taxon>
        <taxon>Fungi</taxon>
        <taxon>Dikarya</taxon>
        <taxon>Basidiomycota</taxon>
        <taxon>Agaricomycotina</taxon>
        <taxon>Agaricomycetes</taxon>
        <taxon>Agaricomycetidae</taxon>
        <taxon>Agaricales</taxon>
        <taxon>Marasmiineae</taxon>
        <taxon>Mycenaceae</taxon>
        <taxon>Favolaschia</taxon>
    </lineage>
</organism>
<feature type="region of interest" description="Disordered" evidence="1">
    <location>
        <begin position="92"/>
        <end position="115"/>
    </location>
</feature>
<gene>
    <name evidence="2" type="ORF">R3P38DRAFT_2776327</name>
</gene>
<name>A0AAW0BPY1_9AGAR</name>
<sequence length="467" mass="51388">MANGMGNLPGEVGAEQSLSTETGGDGGQGNYPRMLQSANRAERSRRVYFTFTNTETRRRRDVLALASNLAHCQGLKQSGAFTAGLSMPPACHPSRHAHREEKTYPARPRTPRAGTAERIPRRGVLIVSPVRLITTTQSSLPPLSTMNNRPESSRESARLGRPHAEQESPQLPLRLLRIHDQWTSIPERPSIYDSRESGHQRQALNTPHEHGVLHPSSRIGAERKSRLRLEAPTTKGGYIGGAPAPPRRERYSAQSQTQHPPHPHRPRPPTAPLGISPQGQSGSYSDEDDSVAPRRPQTPVRVVLNTGKARFTVTPAQPTLLKTLPTSPLRPLKGIRHREMRGYAGGYGGNSRRSMRIGAVKARAMAGEDNSFSRRIIKMRGKEWNIHTSTSEPGVALWLYLVSRATVFCLADYGYNRVSACHRKNPPPPPSPTHGRATVKGKPSVLKSRRSAKPGAKNRISGDEMEI</sequence>
<feature type="region of interest" description="Disordered" evidence="1">
    <location>
        <begin position="188"/>
        <end position="301"/>
    </location>
</feature>
<evidence type="ECO:0000313" key="3">
    <source>
        <dbReference type="Proteomes" id="UP001362999"/>
    </source>
</evidence>